<organism evidence="1 2">
    <name type="scientific">Penicillium cinerascens</name>
    <dbReference type="NCBI Taxonomy" id="70096"/>
    <lineage>
        <taxon>Eukaryota</taxon>
        <taxon>Fungi</taxon>
        <taxon>Dikarya</taxon>
        <taxon>Ascomycota</taxon>
        <taxon>Pezizomycotina</taxon>
        <taxon>Eurotiomycetes</taxon>
        <taxon>Eurotiomycetidae</taxon>
        <taxon>Eurotiales</taxon>
        <taxon>Aspergillaceae</taxon>
        <taxon>Penicillium</taxon>
    </lineage>
</organism>
<dbReference type="RefSeq" id="XP_058305691.1">
    <property type="nucleotide sequence ID" value="XM_058455703.1"/>
</dbReference>
<sequence length="486" mass="55164">MRDPLVGSLRLVSLPDDENYSFVSTEGLDTDIRNRHRDRYMSKLIGWSSSWPAGSVNSACPHPVLVTKRHQEQLKELHQALDLAIEDIVDRWWADEEAQFPRRMPLEPEEEELLRWINDNQSLFGPYGERKGSWRPDFLVENDETGAEQFRICEINARFCWNGYMHEAYGQKGLEAFDLESRGLAHATDSNAIFDALLGLFDHSLPLHLVKGEEHGIDIFMFIEFAQKHGVKVRLITPSDLRLVPDPAGVYGHKLCCLAQTNRANTFLEGSDELLEDVHQLCLELHQREFRAFEPEMQRQISLRCFNDMRTILLTHDKRMLGIIREELESLTSRKILTPEQAQSLHRGITPTTLPGSAALDEFISSCKVSDNLKDNYILKPIRGGKGAGILFGDELDNADWLVLLESMRSAKLIPGKASYVVQRKISQPYYDVLLGSQNRAERCHMVGTYHCINGVYLGLGIWRCSPARLCAVSSGASWICSVIAQ</sequence>
<dbReference type="Proteomes" id="UP001150904">
    <property type="component" value="Unassembled WGS sequence"/>
</dbReference>
<name>A0A9W9MAV3_9EURO</name>
<keyword evidence="2" id="KW-1185">Reference proteome</keyword>
<reference evidence="1" key="1">
    <citation type="submission" date="2022-12" db="EMBL/GenBank/DDBJ databases">
        <authorList>
            <person name="Petersen C."/>
        </authorList>
    </citation>
    <scope>NUCLEOTIDE SEQUENCE</scope>
    <source>
        <strain evidence="1">IBT 15544</strain>
    </source>
</reference>
<evidence type="ECO:0000313" key="1">
    <source>
        <dbReference type="EMBL" id="KAJ5195203.1"/>
    </source>
</evidence>
<dbReference type="GeneID" id="83183004"/>
<accession>A0A9W9MAV3</accession>
<dbReference type="AlphaFoldDB" id="A0A9W9MAV3"/>
<comment type="caution">
    <text evidence="1">The sequence shown here is derived from an EMBL/GenBank/DDBJ whole genome shotgun (WGS) entry which is preliminary data.</text>
</comment>
<protein>
    <submittedName>
        <fullName evidence="1">Uncharacterized protein</fullName>
    </submittedName>
</protein>
<dbReference type="EMBL" id="JAPQKR010000015">
    <property type="protein sequence ID" value="KAJ5195203.1"/>
    <property type="molecule type" value="Genomic_DNA"/>
</dbReference>
<proteinExistence type="predicted"/>
<dbReference type="OrthoDB" id="2117718at2759"/>
<gene>
    <name evidence="1" type="ORF">N7498_008641</name>
</gene>
<dbReference type="SUPFAM" id="SSF56059">
    <property type="entry name" value="Glutathione synthetase ATP-binding domain-like"/>
    <property type="match status" value="1"/>
</dbReference>
<reference evidence="1" key="2">
    <citation type="journal article" date="2023" name="IMA Fungus">
        <title>Comparative genomic study of the Penicillium genus elucidates a diverse pangenome and 15 lateral gene transfer events.</title>
        <authorList>
            <person name="Petersen C."/>
            <person name="Sorensen T."/>
            <person name="Nielsen M.R."/>
            <person name="Sondergaard T.E."/>
            <person name="Sorensen J.L."/>
            <person name="Fitzpatrick D.A."/>
            <person name="Frisvad J.C."/>
            <person name="Nielsen K.L."/>
        </authorList>
    </citation>
    <scope>NUCLEOTIDE SEQUENCE</scope>
    <source>
        <strain evidence="1">IBT 15544</strain>
    </source>
</reference>
<evidence type="ECO:0000313" key="2">
    <source>
        <dbReference type="Proteomes" id="UP001150904"/>
    </source>
</evidence>